<dbReference type="InterPro" id="IPR036322">
    <property type="entry name" value="WD40_repeat_dom_sf"/>
</dbReference>
<dbReference type="PANTHER" id="PTHR44019:SF8">
    <property type="entry name" value="POC1 CENTRIOLAR PROTEIN HOMOLOG"/>
    <property type="match status" value="1"/>
</dbReference>
<reference evidence="3 4" key="1">
    <citation type="submission" date="2024-02" db="EMBL/GenBank/DDBJ databases">
        <authorList>
            <person name="Chen Y."/>
            <person name="Shah S."/>
            <person name="Dougan E. K."/>
            <person name="Thang M."/>
            <person name="Chan C."/>
        </authorList>
    </citation>
    <scope>NUCLEOTIDE SEQUENCE [LARGE SCALE GENOMIC DNA]</scope>
</reference>
<dbReference type="Proteomes" id="UP001642484">
    <property type="component" value="Unassembled WGS sequence"/>
</dbReference>
<dbReference type="PANTHER" id="PTHR44019">
    <property type="entry name" value="WD REPEAT-CONTAINING PROTEIN 55"/>
    <property type="match status" value="1"/>
</dbReference>
<dbReference type="SUPFAM" id="SSF50978">
    <property type="entry name" value="WD40 repeat-like"/>
    <property type="match status" value="1"/>
</dbReference>
<evidence type="ECO:0000256" key="2">
    <source>
        <dbReference type="ARBA" id="ARBA00022737"/>
    </source>
</evidence>
<dbReference type="InterPro" id="IPR015943">
    <property type="entry name" value="WD40/YVTN_repeat-like_dom_sf"/>
</dbReference>
<evidence type="ECO:0000313" key="4">
    <source>
        <dbReference type="Proteomes" id="UP001642484"/>
    </source>
</evidence>
<dbReference type="EMBL" id="CAXAMN010005069">
    <property type="protein sequence ID" value="CAK9012142.1"/>
    <property type="molecule type" value="Genomic_DNA"/>
</dbReference>
<dbReference type="Pfam" id="PF00400">
    <property type="entry name" value="WD40"/>
    <property type="match status" value="2"/>
</dbReference>
<evidence type="ECO:0000313" key="3">
    <source>
        <dbReference type="EMBL" id="CAK9012142.1"/>
    </source>
</evidence>
<gene>
    <name evidence="3" type="ORF">CCMP2556_LOCUS10737</name>
</gene>
<protein>
    <submittedName>
        <fullName evidence="3">Uncharacterized protein</fullName>
    </submittedName>
</protein>
<dbReference type="InterPro" id="IPR050505">
    <property type="entry name" value="WDR55/POC1"/>
</dbReference>
<evidence type="ECO:0000256" key="1">
    <source>
        <dbReference type="ARBA" id="ARBA00022574"/>
    </source>
</evidence>
<dbReference type="Gene3D" id="2.130.10.10">
    <property type="entry name" value="YVTN repeat-like/Quinoprotein amine dehydrogenase"/>
    <property type="match status" value="1"/>
</dbReference>
<keyword evidence="2" id="KW-0677">Repeat</keyword>
<name>A0ABP0JD46_9DINO</name>
<dbReference type="InterPro" id="IPR001680">
    <property type="entry name" value="WD40_rpt"/>
</dbReference>
<keyword evidence="4" id="KW-1185">Reference proteome</keyword>
<proteinExistence type="predicted"/>
<accession>A0ABP0JD46</accession>
<organism evidence="3 4">
    <name type="scientific">Durusdinium trenchii</name>
    <dbReference type="NCBI Taxonomy" id="1381693"/>
    <lineage>
        <taxon>Eukaryota</taxon>
        <taxon>Sar</taxon>
        <taxon>Alveolata</taxon>
        <taxon>Dinophyceae</taxon>
        <taxon>Suessiales</taxon>
        <taxon>Symbiodiniaceae</taxon>
        <taxon>Durusdinium</taxon>
    </lineage>
</organism>
<sequence length="82" mass="8196">MSVAFSPDGELLATASTVVTASGDGKAKTWSAVTGKPLLDLAGHADWLRMAAFSVDGGLIVTASKDGTAKASFSAHQALTGC</sequence>
<keyword evidence="1" id="KW-0853">WD repeat</keyword>
<comment type="caution">
    <text evidence="3">The sequence shown here is derived from an EMBL/GenBank/DDBJ whole genome shotgun (WGS) entry which is preliminary data.</text>
</comment>